<dbReference type="InterPro" id="IPR038986">
    <property type="entry name" value="Clr2"/>
</dbReference>
<dbReference type="Proteomes" id="UP000799539">
    <property type="component" value="Unassembled WGS sequence"/>
</dbReference>
<name>A0A6A6FKC8_9PEZI</name>
<evidence type="ECO:0000313" key="3">
    <source>
        <dbReference type="Proteomes" id="UP000799539"/>
    </source>
</evidence>
<dbReference type="AlphaFoldDB" id="A0A6A6FKC8"/>
<gene>
    <name evidence="2" type="ORF">CERZMDRAFT_95938</name>
</gene>
<keyword evidence="3" id="KW-1185">Reference proteome</keyword>
<dbReference type="InterPro" id="IPR036869">
    <property type="entry name" value="J_dom_sf"/>
</dbReference>
<dbReference type="PANTHER" id="PTHR38046">
    <property type="entry name" value="CRYPTIC LOCI REGULATOR 2"/>
    <property type="match status" value="1"/>
</dbReference>
<feature type="domain" description="Cryptic loci regulator 2 N-terminal" evidence="1">
    <location>
        <begin position="97"/>
        <end position="161"/>
    </location>
</feature>
<sequence length="314" mass="35216">MAKHLRLHFNLNIPNASTNCFDKDTKLQPPSSVNNLRYEASAMSASEVIVTVWSTSDGVYVAPTTQSLHRDDGYYRIQLAQLWAKHTNRTRDGTTFKLDRLPTGYSGWEKTRAYPDGRRHVDRYLYGHPSGRPFDSVPKAWAHFQHWLDHGNNNGCPCVHCGGRQVTAPAQNQPAVNAPVQNQPTVNAPAQARQAVMTLDCRAISKTTPYSILGLQLDATGDQIRQAYTNRSLSVSMESSEPASYGHRSLIGLSRAKEILEDERPIGRALLDRCIRYARQGYKRDRPWEFLGVAGNASRARIEAAYRSCMANWS</sequence>
<dbReference type="GO" id="GO:0033553">
    <property type="term" value="C:rDNA heterochromatin"/>
    <property type="evidence" value="ECO:0007669"/>
    <property type="project" value="TreeGrafter"/>
</dbReference>
<dbReference type="GO" id="GO:0030466">
    <property type="term" value="P:silent mating-type cassette heterochromatin formation"/>
    <property type="evidence" value="ECO:0007669"/>
    <property type="project" value="TreeGrafter"/>
</dbReference>
<accession>A0A6A6FKC8</accession>
<dbReference type="GO" id="GO:0070824">
    <property type="term" value="C:SHREC complex"/>
    <property type="evidence" value="ECO:0007669"/>
    <property type="project" value="InterPro"/>
</dbReference>
<evidence type="ECO:0000313" key="2">
    <source>
        <dbReference type="EMBL" id="KAF2213912.1"/>
    </source>
</evidence>
<evidence type="ECO:0000259" key="1">
    <source>
        <dbReference type="Pfam" id="PF16761"/>
    </source>
</evidence>
<dbReference type="GO" id="GO:0031934">
    <property type="term" value="C:mating-type region heterochromatin"/>
    <property type="evidence" value="ECO:0007669"/>
    <property type="project" value="TreeGrafter"/>
</dbReference>
<dbReference type="EMBL" id="ML992669">
    <property type="protein sequence ID" value="KAF2213912.1"/>
    <property type="molecule type" value="Genomic_DNA"/>
</dbReference>
<dbReference type="SUPFAM" id="SSF46565">
    <property type="entry name" value="Chaperone J-domain"/>
    <property type="match status" value="1"/>
</dbReference>
<dbReference type="Pfam" id="PF16761">
    <property type="entry name" value="Clr2_transil"/>
    <property type="match status" value="1"/>
</dbReference>
<dbReference type="InterPro" id="IPR031915">
    <property type="entry name" value="Clr2_N"/>
</dbReference>
<dbReference type="OrthoDB" id="438224at2759"/>
<proteinExistence type="predicted"/>
<organism evidence="2 3">
    <name type="scientific">Cercospora zeae-maydis SCOH1-5</name>
    <dbReference type="NCBI Taxonomy" id="717836"/>
    <lineage>
        <taxon>Eukaryota</taxon>
        <taxon>Fungi</taxon>
        <taxon>Dikarya</taxon>
        <taxon>Ascomycota</taxon>
        <taxon>Pezizomycotina</taxon>
        <taxon>Dothideomycetes</taxon>
        <taxon>Dothideomycetidae</taxon>
        <taxon>Mycosphaerellales</taxon>
        <taxon>Mycosphaerellaceae</taxon>
        <taxon>Cercospora</taxon>
    </lineage>
</organism>
<reference evidence="2" key="1">
    <citation type="journal article" date="2020" name="Stud. Mycol.">
        <title>101 Dothideomycetes genomes: a test case for predicting lifestyles and emergence of pathogens.</title>
        <authorList>
            <person name="Haridas S."/>
            <person name="Albert R."/>
            <person name="Binder M."/>
            <person name="Bloem J."/>
            <person name="Labutti K."/>
            <person name="Salamov A."/>
            <person name="Andreopoulos B."/>
            <person name="Baker S."/>
            <person name="Barry K."/>
            <person name="Bills G."/>
            <person name="Bluhm B."/>
            <person name="Cannon C."/>
            <person name="Castanera R."/>
            <person name="Culley D."/>
            <person name="Daum C."/>
            <person name="Ezra D."/>
            <person name="Gonzalez J."/>
            <person name="Henrissat B."/>
            <person name="Kuo A."/>
            <person name="Liang C."/>
            <person name="Lipzen A."/>
            <person name="Lutzoni F."/>
            <person name="Magnuson J."/>
            <person name="Mondo S."/>
            <person name="Nolan M."/>
            <person name="Ohm R."/>
            <person name="Pangilinan J."/>
            <person name="Park H.-J."/>
            <person name="Ramirez L."/>
            <person name="Alfaro M."/>
            <person name="Sun H."/>
            <person name="Tritt A."/>
            <person name="Yoshinaga Y."/>
            <person name="Zwiers L.-H."/>
            <person name="Turgeon B."/>
            <person name="Goodwin S."/>
            <person name="Spatafora J."/>
            <person name="Crous P."/>
            <person name="Grigoriev I."/>
        </authorList>
    </citation>
    <scope>NUCLEOTIDE SEQUENCE</scope>
    <source>
        <strain evidence="2">SCOH1-5</strain>
    </source>
</reference>
<protein>
    <recommendedName>
        <fullName evidence="1">Cryptic loci regulator 2 N-terminal domain-containing protein</fullName>
    </recommendedName>
</protein>
<dbReference type="PANTHER" id="PTHR38046:SF1">
    <property type="entry name" value="CRYPTIC LOCI REGULATOR 2"/>
    <property type="match status" value="1"/>
</dbReference>